<evidence type="ECO:0000313" key="3">
    <source>
        <dbReference type="Proteomes" id="UP000070657"/>
    </source>
</evidence>
<organism evidence="2 3">
    <name type="scientific">candidate division MSBL1 archaeon SCGC-AAA259E22</name>
    <dbReference type="NCBI Taxonomy" id="1698265"/>
    <lineage>
        <taxon>Archaea</taxon>
        <taxon>Methanobacteriati</taxon>
        <taxon>Methanobacteriota</taxon>
        <taxon>candidate division MSBL1</taxon>
    </lineage>
</organism>
<evidence type="ECO:0000256" key="1">
    <source>
        <dbReference type="SAM" id="MobiDB-lite"/>
    </source>
</evidence>
<protein>
    <submittedName>
        <fullName evidence="2">Uncharacterized protein</fullName>
    </submittedName>
</protein>
<accession>A0A133UIF9</accession>
<dbReference type="Proteomes" id="UP000070657">
    <property type="component" value="Unassembled WGS sequence"/>
</dbReference>
<proteinExistence type="predicted"/>
<name>A0A133UIF9_9EURY</name>
<evidence type="ECO:0000313" key="2">
    <source>
        <dbReference type="EMBL" id="KXA93937.1"/>
    </source>
</evidence>
<keyword evidence="3" id="KW-1185">Reference proteome</keyword>
<sequence length="100" mass="11842">MSKLKTKPQTISGLTLTKKGSWNEIADACTEVEKLLESIEPGDIGEDVTEKELEHVRAEWEKWKPCKDEDYSKEMRKKQPSNPLWKNRLWEKMKKNPKRR</sequence>
<dbReference type="AlphaFoldDB" id="A0A133UIF9"/>
<dbReference type="EMBL" id="LHXP01000002">
    <property type="protein sequence ID" value="KXA93937.1"/>
    <property type="molecule type" value="Genomic_DNA"/>
</dbReference>
<gene>
    <name evidence="2" type="ORF">AKJ66_00210</name>
</gene>
<comment type="caution">
    <text evidence="2">The sequence shown here is derived from an EMBL/GenBank/DDBJ whole genome shotgun (WGS) entry which is preliminary data.</text>
</comment>
<feature type="region of interest" description="Disordered" evidence="1">
    <location>
        <begin position="70"/>
        <end position="100"/>
    </location>
</feature>
<reference evidence="2 3" key="1">
    <citation type="journal article" date="2016" name="Sci. Rep.">
        <title>Metabolic traits of an uncultured archaeal lineage -MSBL1- from brine pools of the Red Sea.</title>
        <authorList>
            <person name="Mwirichia R."/>
            <person name="Alam I."/>
            <person name="Rashid M."/>
            <person name="Vinu M."/>
            <person name="Ba-Alawi W."/>
            <person name="Anthony Kamau A."/>
            <person name="Kamanda Ngugi D."/>
            <person name="Goker M."/>
            <person name="Klenk H.P."/>
            <person name="Bajic V."/>
            <person name="Stingl U."/>
        </authorList>
    </citation>
    <scope>NUCLEOTIDE SEQUENCE [LARGE SCALE GENOMIC DNA]</scope>
    <source>
        <strain evidence="2">SCGC-AAA259E22</strain>
    </source>
</reference>